<reference evidence="1" key="1">
    <citation type="journal article" date="2021" name="Proc. Natl. Acad. Sci. U.S.A.">
        <title>A Catalog of Tens of Thousands of Viruses from Human Metagenomes Reveals Hidden Associations with Chronic Diseases.</title>
        <authorList>
            <person name="Tisza M.J."/>
            <person name="Buck C.B."/>
        </authorList>
    </citation>
    <scope>NUCLEOTIDE SEQUENCE</scope>
    <source>
        <strain evidence="1">Ct3b712</strain>
    </source>
</reference>
<dbReference type="EMBL" id="BK014813">
    <property type="protein sequence ID" value="DAD76913.1"/>
    <property type="molecule type" value="Genomic_DNA"/>
</dbReference>
<organism evidence="1">
    <name type="scientific">Siphoviridae sp. ct3b712</name>
    <dbReference type="NCBI Taxonomy" id="2826283"/>
    <lineage>
        <taxon>Viruses</taxon>
        <taxon>Duplodnaviria</taxon>
        <taxon>Heunggongvirae</taxon>
        <taxon>Uroviricota</taxon>
        <taxon>Caudoviricetes</taxon>
    </lineage>
</organism>
<name>A0A8S5M3M1_9CAUD</name>
<sequence>MTLPIIEEIKRMLKDLYPIPVFECDVARMLNVKVDTIERYRKDDDGNTMKDSQGNPVSNDFIYVEEPTQGYYDIPYVGAQIQRLPLMIYFCKFEPMANDAYKGDTPFSHESPTTARLELRDQIEEQFVRPFLYKLRNSRIGMTFPTMLENVRVVYPSPRFDANEVSVGIELTVWSQWCLDAYRPKWSFVVDHRGPRVLDHRGHRVVIRTSKS</sequence>
<protein>
    <submittedName>
        <fullName evidence="1">Uncharacterized protein</fullName>
    </submittedName>
</protein>
<accession>A0A8S5M3M1</accession>
<evidence type="ECO:0000313" key="1">
    <source>
        <dbReference type="EMBL" id="DAD76913.1"/>
    </source>
</evidence>
<proteinExistence type="predicted"/>